<sequence>MAGESERGDTPTVLENTSQEVLLVSPRLEAMTAVAGELAWDNGTRLAREEKERYDRRSEIITVDPHSTSMGGVSAGIEETRRQGFTRWKPISADWYLRQRYHRGPTLYHVALQGCPVVSSHATIAHAREIRFCFGECQSRMRLAVVSPSRDYMDFLKGKPNRFHRSRLCNGASCRVGSKIPLKWLTSGCRLGIQEGEQKRKKTQRSRTDELDARMIGEG</sequence>
<feature type="region of interest" description="Disordered" evidence="1">
    <location>
        <begin position="196"/>
        <end position="219"/>
    </location>
</feature>
<reference evidence="2 3" key="1">
    <citation type="journal article" date="2019" name="Philos. Trans. R. Soc. Lond., B, Biol. Sci.">
        <title>Ant behaviour and brain gene expression of defending hosts depend on the ecological success of the intruding social parasite.</title>
        <authorList>
            <person name="Kaur R."/>
            <person name="Stoldt M."/>
            <person name="Jongepier E."/>
            <person name="Feldmeyer B."/>
            <person name="Menzel F."/>
            <person name="Bornberg-Bauer E."/>
            <person name="Foitzik S."/>
        </authorList>
    </citation>
    <scope>NUCLEOTIDE SEQUENCE [LARGE SCALE GENOMIC DNA]</scope>
    <source>
        <tissue evidence="2">Whole body</tissue>
    </source>
</reference>
<dbReference type="AlphaFoldDB" id="A0A4V3SA94"/>
<keyword evidence="3" id="KW-1185">Reference proteome</keyword>
<dbReference type="EMBL" id="QBLH01002544">
    <property type="protein sequence ID" value="TGZ48174.1"/>
    <property type="molecule type" value="Genomic_DNA"/>
</dbReference>
<evidence type="ECO:0000256" key="1">
    <source>
        <dbReference type="SAM" id="MobiDB-lite"/>
    </source>
</evidence>
<comment type="caution">
    <text evidence="2">The sequence shown here is derived from an EMBL/GenBank/DDBJ whole genome shotgun (WGS) entry which is preliminary data.</text>
</comment>
<protein>
    <submittedName>
        <fullName evidence="2">Uncharacterized protein</fullName>
    </submittedName>
</protein>
<dbReference type="Proteomes" id="UP000310200">
    <property type="component" value="Unassembled WGS sequence"/>
</dbReference>
<gene>
    <name evidence="2" type="ORF">DBV15_04564</name>
</gene>
<accession>A0A4V3SA94</accession>
<organism evidence="2 3">
    <name type="scientific">Temnothorax longispinosus</name>
    <dbReference type="NCBI Taxonomy" id="300112"/>
    <lineage>
        <taxon>Eukaryota</taxon>
        <taxon>Metazoa</taxon>
        <taxon>Ecdysozoa</taxon>
        <taxon>Arthropoda</taxon>
        <taxon>Hexapoda</taxon>
        <taxon>Insecta</taxon>
        <taxon>Pterygota</taxon>
        <taxon>Neoptera</taxon>
        <taxon>Endopterygota</taxon>
        <taxon>Hymenoptera</taxon>
        <taxon>Apocrita</taxon>
        <taxon>Aculeata</taxon>
        <taxon>Formicoidea</taxon>
        <taxon>Formicidae</taxon>
        <taxon>Myrmicinae</taxon>
        <taxon>Temnothorax</taxon>
    </lineage>
</organism>
<evidence type="ECO:0000313" key="2">
    <source>
        <dbReference type="EMBL" id="TGZ48174.1"/>
    </source>
</evidence>
<evidence type="ECO:0000313" key="3">
    <source>
        <dbReference type="Proteomes" id="UP000310200"/>
    </source>
</evidence>
<name>A0A4V3SA94_9HYME</name>
<feature type="compositionally biased region" description="Basic and acidic residues" evidence="1">
    <location>
        <begin position="206"/>
        <end position="219"/>
    </location>
</feature>
<proteinExistence type="predicted"/>